<gene>
    <name evidence="1" type="ORF">QQZ08_000969</name>
</gene>
<sequence>MILTWTLRFNDVLDPDKLQRACPTPGDWDWRLEKAWRQTVIECEGLLYQRLQGAYKDILGDVITSGPDPEPLIMEPKQLKGFNMLRFGLNLLWELTFDPPMRTQMLYLPSTFVLQLQHYAVNNLKAISGESDPSFVSEGDVLSAWATSMLAMIRGRNRPLIVLNAVDAQEAFEASLGETAQKFRSDILQQITEPQIKAMIRQKQTAARDAAAPAMYGETNSLLMVVSNWTKANFFKMIDFSPAVIKSFLADGDRHQPGMIVYQHSHLMITSPMARNVFNTLGTYLQGNYWVGGTFSSDWWAKLEQEVERAM</sequence>
<reference evidence="1 2" key="1">
    <citation type="journal article" date="2025" name="Microbiol. Resour. Announc.">
        <title>Draft genome sequences for Neonectria magnoliae and Neonectria punicea, canker pathogens of Liriodendron tulipifera and Acer saccharum in West Virginia.</title>
        <authorList>
            <person name="Petronek H.M."/>
            <person name="Kasson M.T."/>
            <person name="Metheny A.M."/>
            <person name="Stauder C.M."/>
            <person name="Lovett B."/>
            <person name="Lynch S.C."/>
            <person name="Garnas J.R."/>
            <person name="Kasson L.R."/>
            <person name="Stajich J.E."/>
        </authorList>
    </citation>
    <scope>NUCLEOTIDE SEQUENCE [LARGE SCALE GENOMIC DNA]</scope>
    <source>
        <strain evidence="1 2">NRRL 64651</strain>
    </source>
</reference>
<dbReference type="InterPro" id="IPR023213">
    <property type="entry name" value="CAT-like_dom_sf"/>
</dbReference>
<dbReference type="Gene3D" id="3.30.559.10">
    <property type="entry name" value="Chloramphenicol acetyltransferase-like domain"/>
    <property type="match status" value="1"/>
</dbReference>
<accession>A0ABR1II00</accession>
<dbReference type="Proteomes" id="UP001498421">
    <property type="component" value="Unassembled WGS sequence"/>
</dbReference>
<evidence type="ECO:0000313" key="2">
    <source>
        <dbReference type="Proteomes" id="UP001498421"/>
    </source>
</evidence>
<name>A0ABR1II00_9HYPO</name>
<organism evidence="1 2">
    <name type="scientific">Neonectria magnoliae</name>
    <dbReference type="NCBI Taxonomy" id="2732573"/>
    <lineage>
        <taxon>Eukaryota</taxon>
        <taxon>Fungi</taxon>
        <taxon>Dikarya</taxon>
        <taxon>Ascomycota</taxon>
        <taxon>Pezizomycotina</taxon>
        <taxon>Sordariomycetes</taxon>
        <taxon>Hypocreomycetidae</taxon>
        <taxon>Hypocreales</taxon>
        <taxon>Nectriaceae</taxon>
        <taxon>Neonectria</taxon>
    </lineage>
</organism>
<evidence type="ECO:0000313" key="1">
    <source>
        <dbReference type="EMBL" id="KAK7432407.1"/>
    </source>
</evidence>
<keyword evidence="2" id="KW-1185">Reference proteome</keyword>
<proteinExistence type="predicted"/>
<protein>
    <submittedName>
        <fullName evidence="1">Uncharacterized protein</fullName>
    </submittedName>
</protein>
<dbReference type="EMBL" id="JAZAVK010000005">
    <property type="protein sequence ID" value="KAK7432407.1"/>
    <property type="molecule type" value="Genomic_DNA"/>
</dbReference>
<comment type="caution">
    <text evidence="1">The sequence shown here is derived from an EMBL/GenBank/DDBJ whole genome shotgun (WGS) entry which is preliminary data.</text>
</comment>